<keyword evidence="1" id="KW-1133">Transmembrane helix</keyword>
<keyword evidence="1" id="KW-0472">Membrane</keyword>
<proteinExistence type="predicted"/>
<dbReference type="Proteomes" id="UP000248536">
    <property type="component" value="Chromosome"/>
</dbReference>
<keyword evidence="3" id="KW-1185">Reference proteome</keyword>
<dbReference type="EMBL" id="CP030104">
    <property type="protein sequence ID" value="AWX45272.1"/>
    <property type="molecule type" value="Genomic_DNA"/>
</dbReference>
<evidence type="ECO:0000256" key="1">
    <source>
        <dbReference type="SAM" id="Phobius"/>
    </source>
</evidence>
<gene>
    <name evidence="2" type="ORF">HME9304_02284</name>
</gene>
<name>A0A2Z4LU46_9FLAO</name>
<evidence type="ECO:0000313" key="2">
    <source>
        <dbReference type="EMBL" id="AWX45272.1"/>
    </source>
</evidence>
<feature type="transmembrane region" description="Helical" evidence="1">
    <location>
        <begin position="42"/>
        <end position="62"/>
    </location>
</feature>
<keyword evidence="1" id="KW-0812">Transmembrane</keyword>
<accession>A0A2Z4LU46</accession>
<evidence type="ECO:0000313" key="3">
    <source>
        <dbReference type="Proteomes" id="UP000248536"/>
    </source>
</evidence>
<dbReference type="KEGG" id="spon:HME9304_02284"/>
<dbReference type="OrthoDB" id="1247025at2"/>
<protein>
    <submittedName>
        <fullName evidence="2">Uncharacterized protein</fullName>
    </submittedName>
</protein>
<dbReference type="AlphaFoldDB" id="A0A2Z4LU46"/>
<dbReference type="RefSeq" id="WP_112378678.1">
    <property type="nucleotide sequence ID" value="NZ_CP030104.1"/>
</dbReference>
<reference evidence="2 3" key="1">
    <citation type="submission" date="2018-06" db="EMBL/GenBank/DDBJ databases">
        <title>Spongiibacterium sp. HME9304 Genome sequencing and assembly.</title>
        <authorList>
            <person name="Kang H."/>
            <person name="Kim H."/>
            <person name="Joh K."/>
        </authorList>
    </citation>
    <scope>NUCLEOTIDE SEQUENCE [LARGE SCALE GENOMIC DNA]</scope>
    <source>
        <strain evidence="2 3">HME9304</strain>
    </source>
</reference>
<sequence>MDKLEKHIKEKLEKREIKPSRIAWEKISAKIALEEKPKRKLWYPYAIAAGFVSIIMVSTFLFKPEKINKNTLKVVKDPSSTEIIAPLDRVRNNFKKSETTEIGIVEIKTKDTDLQEPKNSKMLVESTQIEVVETFLEKPLLDTFSREPDNLIAQKVNEVFAQVELLEKANSEITDAEVDSLLKAAQDQILTEKLFAQKGTVDAMALLAEVEDELDGTFRNQIFDALKEGYLKLRTAVADRNN</sequence>
<organism evidence="2 3">
    <name type="scientific">Flagellimonas maritima</name>
    <dbReference type="NCBI Taxonomy" id="1383885"/>
    <lineage>
        <taxon>Bacteria</taxon>
        <taxon>Pseudomonadati</taxon>
        <taxon>Bacteroidota</taxon>
        <taxon>Flavobacteriia</taxon>
        <taxon>Flavobacteriales</taxon>
        <taxon>Flavobacteriaceae</taxon>
        <taxon>Flagellimonas</taxon>
    </lineage>
</organism>